<name>A0A0F6WAF9_9BACT</name>
<dbReference type="Gene3D" id="2.40.320.10">
    <property type="entry name" value="Hypothetical Protein Pfu-838710-001"/>
    <property type="match status" value="1"/>
</dbReference>
<dbReference type="InterPro" id="IPR023577">
    <property type="entry name" value="CYTH_domain"/>
</dbReference>
<protein>
    <recommendedName>
        <fullName evidence="1">CHAD domain-containing protein</fullName>
    </recommendedName>
</protein>
<keyword evidence="3" id="KW-1185">Reference proteome</keyword>
<evidence type="ECO:0000259" key="1">
    <source>
        <dbReference type="PROSITE" id="PS51708"/>
    </source>
</evidence>
<dbReference type="STRING" id="927083.DB32_008620"/>
<sequence length="492" mass="55553">MSPRAGVLPLLECIPEEGARRLAVRWIDEACAAGERVIAAHHEDAEALHDLRVALRKLRTVLRTYDAPLDGALSKKRRRKLKDLVAETGTARDTEVQLAWLEQVRGELEGGAHRGVAWLASRLVAKHDDAYGALRDDTVPALLALLPKLRRDLSRYDIEHVVGEARGAGRFADATAALLREQVEDLRDKLREVHTVEDEALAHEARKDGKRLRYLLEPLKEESIEDAKEIVRRLKGLQDLLGELNDVAVRATLLREEIAQAAVERAARLADEAESHASDGVTASSEGDEQLGLLALVRRTHDRREELFAQLKTEWIARDGALDALVGSVETLADGLGPKELPREIERKYLLSAVPDHARAFPCTQLDQGYVPGTELHERLRRTKKDGEEHFFRTVKLGRGLSRVEVEEETTREIFAKMWPLTKGKRVRKRRFAVPEGERTWEIDEFLDRDLVLAEIELPDERTEVTLPAWLAPHVVREVTDEPEFVNLRLAK</sequence>
<proteinExistence type="predicted"/>
<dbReference type="Gene3D" id="1.40.20.10">
    <property type="entry name" value="CHAD domain"/>
    <property type="match status" value="1"/>
</dbReference>
<reference evidence="2 3" key="1">
    <citation type="submission" date="2015-03" db="EMBL/GenBank/DDBJ databases">
        <title>Genome assembly of Sandaracinus amylolyticus DSM 53668.</title>
        <authorList>
            <person name="Sharma G."/>
            <person name="Subramanian S."/>
        </authorList>
    </citation>
    <scope>NUCLEOTIDE SEQUENCE [LARGE SCALE GENOMIC DNA]</scope>
    <source>
        <strain evidence="2 3">DSM 53668</strain>
    </source>
</reference>
<accession>A0A0F6WAF9</accession>
<evidence type="ECO:0000313" key="2">
    <source>
        <dbReference type="EMBL" id="AKF11471.1"/>
    </source>
</evidence>
<dbReference type="Proteomes" id="UP000034883">
    <property type="component" value="Chromosome"/>
</dbReference>
<dbReference type="PANTHER" id="PTHR39339:SF1">
    <property type="entry name" value="CHAD DOMAIN-CONTAINING PROTEIN"/>
    <property type="match status" value="1"/>
</dbReference>
<dbReference type="SMART" id="SM01118">
    <property type="entry name" value="CYTH"/>
    <property type="match status" value="1"/>
</dbReference>
<dbReference type="InterPro" id="IPR033469">
    <property type="entry name" value="CYTH-like_dom_sf"/>
</dbReference>
<dbReference type="InterPro" id="IPR007899">
    <property type="entry name" value="CHAD_dom"/>
</dbReference>
<dbReference type="PANTHER" id="PTHR39339">
    <property type="entry name" value="SLR1444 PROTEIN"/>
    <property type="match status" value="1"/>
</dbReference>
<gene>
    <name evidence="2" type="ORF">DB32_008620</name>
</gene>
<dbReference type="OrthoDB" id="9805588at2"/>
<dbReference type="EMBL" id="CP011125">
    <property type="protein sequence ID" value="AKF11471.1"/>
    <property type="molecule type" value="Genomic_DNA"/>
</dbReference>
<evidence type="ECO:0000313" key="3">
    <source>
        <dbReference type="Proteomes" id="UP000034883"/>
    </source>
</evidence>
<dbReference type="PROSITE" id="PS51708">
    <property type="entry name" value="CHAD"/>
    <property type="match status" value="1"/>
</dbReference>
<dbReference type="RefSeq" id="WP_053238335.1">
    <property type="nucleotide sequence ID" value="NZ_CP011125.1"/>
</dbReference>
<dbReference type="SMART" id="SM00880">
    <property type="entry name" value="CHAD"/>
    <property type="match status" value="1"/>
</dbReference>
<dbReference type="InterPro" id="IPR038186">
    <property type="entry name" value="CHAD_dom_sf"/>
</dbReference>
<feature type="domain" description="CHAD" evidence="1">
    <location>
        <begin position="12"/>
        <end position="320"/>
    </location>
</feature>
<dbReference type="KEGG" id="samy:DB32_008620"/>
<dbReference type="AlphaFoldDB" id="A0A0F6WAF9"/>
<dbReference type="Pfam" id="PF05235">
    <property type="entry name" value="CHAD"/>
    <property type="match status" value="1"/>
</dbReference>
<organism evidence="2 3">
    <name type="scientific">Sandaracinus amylolyticus</name>
    <dbReference type="NCBI Taxonomy" id="927083"/>
    <lineage>
        <taxon>Bacteria</taxon>
        <taxon>Pseudomonadati</taxon>
        <taxon>Myxococcota</taxon>
        <taxon>Polyangia</taxon>
        <taxon>Polyangiales</taxon>
        <taxon>Sandaracinaceae</taxon>
        <taxon>Sandaracinus</taxon>
    </lineage>
</organism>
<dbReference type="SUPFAM" id="SSF55154">
    <property type="entry name" value="CYTH-like phosphatases"/>
    <property type="match status" value="1"/>
</dbReference>